<proteinExistence type="predicted"/>
<dbReference type="PANTHER" id="PTHR31920">
    <property type="entry name" value="B3 DOMAIN-CONTAINING"/>
    <property type="match status" value="1"/>
</dbReference>
<evidence type="ECO:0000256" key="3">
    <source>
        <dbReference type="ARBA" id="ARBA00023125"/>
    </source>
</evidence>
<evidence type="ECO:0000256" key="4">
    <source>
        <dbReference type="ARBA" id="ARBA00023163"/>
    </source>
</evidence>
<keyword evidence="5" id="KW-0539">Nucleus</keyword>
<evidence type="ECO:0000313" key="9">
    <source>
        <dbReference type="Proteomes" id="UP000011116"/>
    </source>
</evidence>
<dbReference type="GO" id="GO:0003677">
    <property type="term" value="F:DNA binding"/>
    <property type="evidence" value="ECO:0007669"/>
    <property type="project" value="UniProtKB-KW"/>
</dbReference>
<evidence type="ECO:0000313" key="8">
    <source>
        <dbReference type="EnsemblPlants" id="HORVU.MOREX.r3.7HG0682640.1"/>
    </source>
</evidence>
<feature type="compositionally biased region" description="Acidic residues" evidence="6">
    <location>
        <begin position="59"/>
        <end position="74"/>
    </location>
</feature>
<reference evidence="9" key="1">
    <citation type="journal article" date="2012" name="Nature">
        <title>A physical, genetic and functional sequence assembly of the barley genome.</title>
        <authorList>
            <consortium name="The International Barley Genome Sequencing Consortium"/>
            <person name="Mayer K.F."/>
            <person name="Waugh R."/>
            <person name="Brown J.W."/>
            <person name="Schulman A."/>
            <person name="Langridge P."/>
            <person name="Platzer M."/>
            <person name="Fincher G.B."/>
            <person name="Muehlbauer G.J."/>
            <person name="Sato K."/>
            <person name="Close T.J."/>
            <person name="Wise R.P."/>
            <person name="Stein N."/>
        </authorList>
    </citation>
    <scope>NUCLEOTIDE SEQUENCE [LARGE SCALE GENOMIC DNA]</scope>
    <source>
        <strain evidence="9">cv. Morex</strain>
    </source>
</reference>
<reference evidence="8" key="3">
    <citation type="submission" date="2022-01" db="UniProtKB">
        <authorList>
            <consortium name="EnsemblPlants"/>
        </authorList>
    </citation>
    <scope>IDENTIFICATION</scope>
    <source>
        <strain evidence="8">subsp. vulgare</strain>
    </source>
</reference>
<evidence type="ECO:0000256" key="2">
    <source>
        <dbReference type="ARBA" id="ARBA00023015"/>
    </source>
</evidence>
<keyword evidence="9" id="KW-1185">Reference proteome</keyword>
<sequence>MYLWCGWEHFSRAHDLQLGHLLVFRYDGDVVLTMKVFDGTMCRRHYQHDDDASNGSSCGDDEEQKEQSGEEEVQPILADDELAMVLPNDDLTIVVPDDDLAMVVRDDGLEMVVPDDGLAMVVVPVIPQLGDMTSPIVVEDYIRIGIRHCKRIRMLKEKEKKEE</sequence>
<dbReference type="CDD" id="cd10017">
    <property type="entry name" value="B3_DNA"/>
    <property type="match status" value="1"/>
</dbReference>
<dbReference type="InterPro" id="IPR003340">
    <property type="entry name" value="B3_DNA-bd"/>
</dbReference>
<evidence type="ECO:0000256" key="1">
    <source>
        <dbReference type="ARBA" id="ARBA00004123"/>
    </source>
</evidence>
<name>A0A8I6Y8W5_HORVV</name>
<dbReference type="GO" id="GO:0005634">
    <property type="term" value="C:nucleus"/>
    <property type="evidence" value="ECO:0007669"/>
    <property type="project" value="UniProtKB-SubCell"/>
</dbReference>
<keyword evidence="4" id="KW-0804">Transcription</keyword>
<dbReference type="Proteomes" id="UP000011116">
    <property type="component" value="Chromosome 7H"/>
</dbReference>
<feature type="region of interest" description="Disordered" evidence="6">
    <location>
        <begin position="48"/>
        <end position="74"/>
    </location>
</feature>
<reference evidence="8" key="2">
    <citation type="submission" date="2020-10" db="EMBL/GenBank/DDBJ databases">
        <authorList>
            <person name="Scholz U."/>
            <person name="Mascher M."/>
            <person name="Fiebig A."/>
        </authorList>
    </citation>
    <scope>NUCLEOTIDE SEQUENCE [LARGE SCALE GENOMIC DNA]</scope>
    <source>
        <strain evidence="8">cv. Morex</strain>
    </source>
</reference>
<accession>A0A8I6Y8W5</accession>
<dbReference type="Gene3D" id="2.40.330.10">
    <property type="entry name" value="DNA-binding pseudobarrel domain"/>
    <property type="match status" value="1"/>
</dbReference>
<dbReference type="SUPFAM" id="SSF101936">
    <property type="entry name" value="DNA-binding pseudobarrel domain"/>
    <property type="match status" value="1"/>
</dbReference>
<dbReference type="EnsemblPlants" id="HORVU.MOREX.r3.7HG0682640.1">
    <property type="protein sequence ID" value="HORVU.MOREX.r3.7HG0682640.1"/>
    <property type="gene ID" value="HORVU.MOREX.r3.7HG0682640"/>
</dbReference>
<dbReference type="PROSITE" id="PS50863">
    <property type="entry name" value="B3"/>
    <property type="match status" value="1"/>
</dbReference>
<dbReference type="Gramene" id="HORVU.MOREX.r3.7HG0682640.1">
    <property type="protein sequence ID" value="HORVU.MOREX.r3.7HG0682640.1"/>
    <property type="gene ID" value="HORVU.MOREX.r3.7HG0682640"/>
</dbReference>
<keyword evidence="2" id="KW-0805">Transcription regulation</keyword>
<protein>
    <recommendedName>
        <fullName evidence="7">TF-B3 domain-containing protein</fullName>
    </recommendedName>
</protein>
<evidence type="ECO:0000256" key="6">
    <source>
        <dbReference type="SAM" id="MobiDB-lite"/>
    </source>
</evidence>
<dbReference type="PANTHER" id="PTHR31920:SF111">
    <property type="entry name" value="B3 DOMAIN-CONTAINING PROTEIN OS03G0621600-RELATED"/>
    <property type="match status" value="1"/>
</dbReference>
<dbReference type="InterPro" id="IPR050655">
    <property type="entry name" value="Plant_B3_domain"/>
</dbReference>
<evidence type="ECO:0000259" key="7">
    <source>
        <dbReference type="PROSITE" id="PS50863"/>
    </source>
</evidence>
<dbReference type="InterPro" id="IPR015300">
    <property type="entry name" value="DNA-bd_pseudobarrel_sf"/>
</dbReference>
<feature type="domain" description="TF-B3" evidence="7">
    <location>
        <begin position="1"/>
        <end position="40"/>
    </location>
</feature>
<comment type="subcellular location">
    <subcellularLocation>
        <location evidence="1">Nucleus</location>
    </subcellularLocation>
</comment>
<evidence type="ECO:0000256" key="5">
    <source>
        <dbReference type="ARBA" id="ARBA00023242"/>
    </source>
</evidence>
<organism evidence="8 9">
    <name type="scientific">Hordeum vulgare subsp. vulgare</name>
    <name type="common">Domesticated barley</name>
    <dbReference type="NCBI Taxonomy" id="112509"/>
    <lineage>
        <taxon>Eukaryota</taxon>
        <taxon>Viridiplantae</taxon>
        <taxon>Streptophyta</taxon>
        <taxon>Embryophyta</taxon>
        <taxon>Tracheophyta</taxon>
        <taxon>Spermatophyta</taxon>
        <taxon>Magnoliopsida</taxon>
        <taxon>Liliopsida</taxon>
        <taxon>Poales</taxon>
        <taxon>Poaceae</taxon>
        <taxon>BOP clade</taxon>
        <taxon>Pooideae</taxon>
        <taxon>Triticodae</taxon>
        <taxon>Triticeae</taxon>
        <taxon>Hordeinae</taxon>
        <taxon>Hordeum</taxon>
    </lineage>
</organism>
<keyword evidence="3" id="KW-0238">DNA-binding</keyword>
<dbReference type="AlphaFoldDB" id="A0A8I6Y8W5"/>